<keyword evidence="1 7" id="KW-0547">Nucleotide-binding</keyword>
<evidence type="ECO:0000259" key="10">
    <source>
        <dbReference type="PROSITE" id="PS51194"/>
    </source>
</evidence>
<protein>
    <submittedName>
        <fullName evidence="12">ATP-dependent RNA helicase VVA0939</fullName>
    </submittedName>
</protein>
<evidence type="ECO:0000256" key="1">
    <source>
        <dbReference type="ARBA" id="ARBA00022741"/>
    </source>
</evidence>
<evidence type="ECO:0000313" key="13">
    <source>
        <dbReference type="Proteomes" id="UP000029224"/>
    </source>
</evidence>
<dbReference type="GO" id="GO:0016787">
    <property type="term" value="F:hydrolase activity"/>
    <property type="evidence" value="ECO:0007669"/>
    <property type="project" value="UniProtKB-KW"/>
</dbReference>
<dbReference type="InterPro" id="IPR001650">
    <property type="entry name" value="Helicase_C-like"/>
</dbReference>
<evidence type="ECO:0000256" key="3">
    <source>
        <dbReference type="ARBA" id="ARBA00022806"/>
    </source>
</evidence>
<sequence>MSFSSQGFSPEIAQALTECGYEKLTPVQQQAIPHARRGHDILAHAQTGTGKTAAFSLPIIQQLLDTPKQVGRATTRALILAPTRELVDQIANNIADYTKYVDLTVTAVYGGAKMSSQERKLENGTDVLVATPGRLIEHIELGNLNLANLEFLVFDEADRMLDMGFISAIRTIMSGVSGHPQTMLFSATSSAQMNALAQDLLRKPKRVIVNEENSTAATVFHVVYPVDEERKLELLSELIGRKNWQQVLVFVNYKETANEVVKELKLDGIKAVLCHGDKAQSSRRRALEEFKSGKARVMVATEVAARGLDIQGLPHVVNYDMPFLAEDYVHRIGRTGRAGQQGHAVSFVSRDEELTLVQVENLIQQRIKRIQLAGYEPKSRDALLTKMHSKPAYKDRQGRKNNPQQEQSSAERRLKMMRAIRNKSKGGN</sequence>
<feature type="domain" description="Helicase ATP-binding" evidence="9">
    <location>
        <begin position="32"/>
        <end position="207"/>
    </location>
</feature>
<organism evidence="12 13">
    <name type="scientific">Vibrio maritimus</name>
    <dbReference type="NCBI Taxonomy" id="990268"/>
    <lineage>
        <taxon>Bacteria</taxon>
        <taxon>Pseudomonadati</taxon>
        <taxon>Pseudomonadota</taxon>
        <taxon>Gammaproteobacteria</taxon>
        <taxon>Vibrionales</taxon>
        <taxon>Vibrionaceae</taxon>
        <taxon>Vibrio</taxon>
    </lineage>
</organism>
<dbReference type="InterPro" id="IPR027417">
    <property type="entry name" value="P-loop_NTPase"/>
</dbReference>
<feature type="region of interest" description="Disordered" evidence="8">
    <location>
        <begin position="388"/>
        <end position="413"/>
    </location>
</feature>
<keyword evidence="3 7" id="KW-0347">Helicase</keyword>
<evidence type="ECO:0000259" key="9">
    <source>
        <dbReference type="PROSITE" id="PS51192"/>
    </source>
</evidence>
<dbReference type="SUPFAM" id="SSF52540">
    <property type="entry name" value="P-loop containing nucleoside triphosphate hydrolases"/>
    <property type="match status" value="2"/>
</dbReference>
<evidence type="ECO:0000256" key="5">
    <source>
        <dbReference type="ARBA" id="ARBA00038437"/>
    </source>
</evidence>
<dbReference type="CDD" id="cd18787">
    <property type="entry name" value="SF2_C_DEAD"/>
    <property type="match status" value="1"/>
</dbReference>
<reference evidence="12 13" key="2">
    <citation type="submission" date="2014-09" db="EMBL/GenBank/DDBJ databases">
        <authorList>
            <consortium name="NBRP consortium"/>
            <person name="Sawabe T."/>
            <person name="Meirelles P."/>
            <person name="Nakanishi M."/>
            <person name="Sayaka M."/>
            <person name="Hattori M."/>
            <person name="Ohkuma M."/>
        </authorList>
    </citation>
    <scope>NUCLEOTIDE SEQUENCE [LARGE SCALE GENOMIC DNA]</scope>
    <source>
        <strain evidence="12 13">JCM 19240</strain>
    </source>
</reference>
<reference evidence="12 13" key="1">
    <citation type="submission" date="2014-09" db="EMBL/GenBank/DDBJ databases">
        <title>Vibrio maritimus JCM 19240. (C210) whole genome shotgun sequence.</title>
        <authorList>
            <person name="Sawabe T."/>
            <person name="Meirelles P."/>
            <person name="Nakanishi M."/>
            <person name="Sayaka M."/>
            <person name="Hattori M."/>
            <person name="Ohkuma M."/>
        </authorList>
    </citation>
    <scope>NUCLEOTIDE SEQUENCE [LARGE SCALE GENOMIC DNA]</scope>
    <source>
        <strain evidence="12 13">JCM 19240</strain>
    </source>
</reference>
<feature type="domain" description="DEAD-box RNA helicase Q" evidence="11">
    <location>
        <begin position="1"/>
        <end position="29"/>
    </location>
</feature>
<dbReference type="PROSITE" id="PS51195">
    <property type="entry name" value="Q_MOTIF"/>
    <property type="match status" value="1"/>
</dbReference>
<keyword evidence="2 7" id="KW-0378">Hydrolase</keyword>
<feature type="domain" description="Helicase C-terminal" evidence="10">
    <location>
        <begin position="227"/>
        <end position="378"/>
    </location>
</feature>
<evidence type="ECO:0000256" key="8">
    <source>
        <dbReference type="SAM" id="MobiDB-lite"/>
    </source>
</evidence>
<evidence type="ECO:0000256" key="7">
    <source>
        <dbReference type="RuleBase" id="RU000492"/>
    </source>
</evidence>
<name>A0A090T418_9VIBR</name>
<evidence type="ECO:0000256" key="4">
    <source>
        <dbReference type="ARBA" id="ARBA00022840"/>
    </source>
</evidence>
<dbReference type="PROSITE" id="PS51192">
    <property type="entry name" value="HELICASE_ATP_BIND_1"/>
    <property type="match status" value="1"/>
</dbReference>
<dbReference type="GO" id="GO:0005829">
    <property type="term" value="C:cytosol"/>
    <property type="evidence" value="ECO:0007669"/>
    <property type="project" value="TreeGrafter"/>
</dbReference>
<comment type="similarity">
    <text evidence="5 7">Belongs to the DEAD box helicase family.</text>
</comment>
<dbReference type="PROSITE" id="PS00039">
    <property type="entry name" value="DEAD_ATP_HELICASE"/>
    <property type="match status" value="1"/>
</dbReference>
<dbReference type="CDD" id="cd00268">
    <property type="entry name" value="DEADc"/>
    <property type="match status" value="1"/>
</dbReference>
<dbReference type="PANTHER" id="PTHR47959">
    <property type="entry name" value="ATP-DEPENDENT RNA HELICASE RHLE-RELATED"/>
    <property type="match status" value="1"/>
</dbReference>
<accession>A0A090T418</accession>
<dbReference type="SMART" id="SM00487">
    <property type="entry name" value="DEXDc"/>
    <property type="match status" value="1"/>
</dbReference>
<comment type="caution">
    <text evidence="12">The sequence shown here is derived from an EMBL/GenBank/DDBJ whole genome shotgun (WGS) entry which is preliminary data.</text>
</comment>
<dbReference type="OrthoDB" id="9805696at2"/>
<evidence type="ECO:0000256" key="2">
    <source>
        <dbReference type="ARBA" id="ARBA00022801"/>
    </source>
</evidence>
<dbReference type="PROSITE" id="PS51194">
    <property type="entry name" value="HELICASE_CTER"/>
    <property type="match status" value="1"/>
</dbReference>
<dbReference type="GO" id="GO:0003676">
    <property type="term" value="F:nucleic acid binding"/>
    <property type="evidence" value="ECO:0007669"/>
    <property type="project" value="InterPro"/>
</dbReference>
<dbReference type="InterPro" id="IPR050079">
    <property type="entry name" value="DEAD_box_RNA_helicase"/>
</dbReference>
<dbReference type="Pfam" id="PF00270">
    <property type="entry name" value="DEAD"/>
    <property type="match status" value="1"/>
</dbReference>
<gene>
    <name evidence="12" type="ORF">JCM19240_4270</name>
</gene>
<dbReference type="InterPro" id="IPR044742">
    <property type="entry name" value="DEAD/DEAH_RhlB"/>
</dbReference>
<evidence type="ECO:0000256" key="6">
    <source>
        <dbReference type="PROSITE-ProRule" id="PRU00552"/>
    </source>
</evidence>
<dbReference type="EMBL" id="BBMT01000005">
    <property type="protein sequence ID" value="GAL34720.1"/>
    <property type="molecule type" value="Genomic_DNA"/>
</dbReference>
<dbReference type="GO" id="GO:0005524">
    <property type="term" value="F:ATP binding"/>
    <property type="evidence" value="ECO:0007669"/>
    <property type="project" value="UniProtKB-KW"/>
</dbReference>
<dbReference type="InterPro" id="IPR000629">
    <property type="entry name" value="RNA-helicase_DEAD-box_CS"/>
</dbReference>
<dbReference type="AlphaFoldDB" id="A0A090T418"/>
<dbReference type="PANTHER" id="PTHR47959:SF13">
    <property type="entry name" value="ATP-DEPENDENT RNA HELICASE RHLE"/>
    <property type="match status" value="1"/>
</dbReference>
<feature type="short sequence motif" description="Q motif" evidence="6">
    <location>
        <begin position="1"/>
        <end position="29"/>
    </location>
</feature>
<dbReference type="Gene3D" id="3.40.50.300">
    <property type="entry name" value="P-loop containing nucleotide triphosphate hydrolases"/>
    <property type="match status" value="2"/>
</dbReference>
<keyword evidence="13" id="KW-1185">Reference proteome</keyword>
<proteinExistence type="inferred from homology"/>
<evidence type="ECO:0000313" key="12">
    <source>
        <dbReference type="EMBL" id="GAL34720.1"/>
    </source>
</evidence>
<dbReference type="Pfam" id="PF00271">
    <property type="entry name" value="Helicase_C"/>
    <property type="match status" value="1"/>
</dbReference>
<dbReference type="InterPro" id="IPR014014">
    <property type="entry name" value="RNA_helicase_DEAD_Q_motif"/>
</dbReference>
<keyword evidence="4 7" id="KW-0067">ATP-binding</keyword>
<evidence type="ECO:0000259" key="11">
    <source>
        <dbReference type="PROSITE" id="PS51195"/>
    </source>
</evidence>
<dbReference type="InterPro" id="IPR011545">
    <property type="entry name" value="DEAD/DEAH_box_helicase_dom"/>
</dbReference>
<dbReference type="InterPro" id="IPR014001">
    <property type="entry name" value="Helicase_ATP-bd"/>
</dbReference>
<dbReference type="GO" id="GO:0003724">
    <property type="term" value="F:RNA helicase activity"/>
    <property type="evidence" value="ECO:0007669"/>
    <property type="project" value="InterPro"/>
</dbReference>
<dbReference type="Proteomes" id="UP000029224">
    <property type="component" value="Unassembled WGS sequence"/>
</dbReference>
<dbReference type="SMART" id="SM00490">
    <property type="entry name" value="HELICc"/>
    <property type="match status" value="1"/>
</dbReference>